<dbReference type="OrthoDB" id="1776227at2"/>
<dbReference type="RefSeq" id="WP_070371860.1">
    <property type="nucleotide sequence ID" value="NZ_CP097897.1"/>
</dbReference>
<evidence type="ECO:0000256" key="4">
    <source>
        <dbReference type="ARBA" id="ARBA00022825"/>
    </source>
</evidence>
<evidence type="ECO:0000256" key="2">
    <source>
        <dbReference type="ARBA" id="ARBA00022670"/>
    </source>
</evidence>
<dbReference type="InterPro" id="IPR050131">
    <property type="entry name" value="Peptidase_S8_subtilisin-like"/>
</dbReference>
<name>A0A1F2PF95_9FIRM</name>
<dbReference type="Pfam" id="PF07538">
    <property type="entry name" value="ChW"/>
    <property type="match status" value="3"/>
</dbReference>
<feature type="domain" description="Peptidase S8/S53" evidence="8">
    <location>
        <begin position="171"/>
        <end position="419"/>
    </location>
</feature>
<evidence type="ECO:0000256" key="5">
    <source>
        <dbReference type="PROSITE-ProRule" id="PRU01240"/>
    </source>
</evidence>
<feature type="active site" description="Charge relay system" evidence="5">
    <location>
        <position position="371"/>
    </location>
</feature>
<evidence type="ECO:0000256" key="7">
    <source>
        <dbReference type="SAM" id="SignalP"/>
    </source>
</evidence>
<dbReference type="PANTHER" id="PTHR43806">
    <property type="entry name" value="PEPTIDASE S8"/>
    <property type="match status" value="1"/>
</dbReference>
<comment type="similarity">
    <text evidence="1 5 6">Belongs to the peptidase S8 family.</text>
</comment>
<feature type="signal peptide" evidence="7">
    <location>
        <begin position="1"/>
        <end position="27"/>
    </location>
</feature>
<organism evidence="9 10">
    <name type="scientific">Acetobacterium wieringae</name>
    <dbReference type="NCBI Taxonomy" id="52694"/>
    <lineage>
        <taxon>Bacteria</taxon>
        <taxon>Bacillati</taxon>
        <taxon>Bacillota</taxon>
        <taxon>Clostridia</taxon>
        <taxon>Eubacteriales</taxon>
        <taxon>Eubacteriaceae</taxon>
        <taxon>Acetobacterium</taxon>
    </lineage>
</organism>
<dbReference type="GO" id="GO:0006508">
    <property type="term" value="P:proteolysis"/>
    <property type="evidence" value="ECO:0007669"/>
    <property type="project" value="UniProtKB-KW"/>
</dbReference>
<dbReference type="InterPro" id="IPR023828">
    <property type="entry name" value="Peptidase_S8_Ser-AS"/>
</dbReference>
<dbReference type="EC" id="3.4.21.-" evidence="9"/>
<dbReference type="InterPro" id="IPR015500">
    <property type="entry name" value="Peptidase_S8_subtilisin-rel"/>
</dbReference>
<gene>
    <name evidence="9" type="ORF">ACWI_25900</name>
</gene>
<dbReference type="PROSITE" id="PS00136">
    <property type="entry name" value="SUBTILASE_ASP"/>
    <property type="match status" value="1"/>
</dbReference>
<dbReference type="STRING" id="52694.ACWI_25900"/>
<comment type="caution">
    <text evidence="9">The sequence shown here is derived from an EMBL/GenBank/DDBJ whole genome shotgun (WGS) entry which is preliminary data.</text>
</comment>
<sequence>MKPKTKHLLCLFSIVLSMFFLPAPILANESTKTVAINNPSEVSGEAQMTINTLSEIPDVDSTGNIDSQVVIIYKNTSPLNVQSLSLSTNEVVSGETISDRVDVLEVKSDVDIDAFIKTINENPNVLVADRNCILRTYDLPNDPYVTDGSAWQFVSIGADQTWDQVANSETVGIAVLDTGLNTSHPDLVGRIIAGYDYVNKSDAVTDQDGHGTLVSGFIAATANNGIGLSGVAGTANIKIAPYRVGTKGLSVANICAALMDAADRSDIKVINMSYGGYEYNNSEAAAIAYAKDRGKVLVAAAGNEGEPTDPEAGLPSYPASYDGVISVAATTRTNERATFSQYNSMVDLAAPGENVYTTSISNGYKSDSGTSFSAPIVAGACGVLLAANGDLSARDVETALTSTALDLGDPGKDDAFGYGLIQLDQALQKVVTDKPLSVLYKTHIQNLGWEPLFKRNGELSGTSGLGYRLEAIQILLDNPGYDLGIAYHTHIQDIGWQDWRYDGELSGTSGAGLRLEAIQIKLTGADANQFDLYYRTHVQNLGWLSWAANGEQSGSSGYGYRLESIEVKVVPKGTPFDTSGDSFITNPV</sequence>
<keyword evidence="2 5" id="KW-0645">Protease</keyword>
<protein>
    <submittedName>
        <fullName evidence="9">Thermophilic serine proteinase</fullName>
        <ecNumber evidence="9">3.4.21.-</ecNumber>
    </submittedName>
</protein>
<dbReference type="PRINTS" id="PR00723">
    <property type="entry name" value="SUBTILISIN"/>
</dbReference>
<keyword evidence="7" id="KW-0732">Signal</keyword>
<dbReference type="SUPFAM" id="SSF52743">
    <property type="entry name" value="Subtilisin-like"/>
    <property type="match status" value="1"/>
</dbReference>
<dbReference type="InterPro" id="IPR022398">
    <property type="entry name" value="Peptidase_S8_His-AS"/>
</dbReference>
<evidence type="ECO:0000313" key="9">
    <source>
        <dbReference type="EMBL" id="OFV69948.1"/>
    </source>
</evidence>
<dbReference type="PROSITE" id="PS51892">
    <property type="entry name" value="SUBTILASE"/>
    <property type="match status" value="1"/>
</dbReference>
<evidence type="ECO:0000259" key="8">
    <source>
        <dbReference type="Pfam" id="PF00082"/>
    </source>
</evidence>
<evidence type="ECO:0000313" key="10">
    <source>
        <dbReference type="Proteomes" id="UP000176244"/>
    </source>
</evidence>
<dbReference type="EMBL" id="LKEU01000035">
    <property type="protein sequence ID" value="OFV69948.1"/>
    <property type="molecule type" value="Genomic_DNA"/>
</dbReference>
<dbReference type="InterPro" id="IPR006637">
    <property type="entry name" value="ChW"/>
</dbReference>
<dbReference type="PROSITE" id="PS00137">
    <property type="entry name" value="SUBTILASE_HIS"/>
    <property type="match status" value="1"/>
</dbReference>
<evidence type="ECO:0000256" key="3">
    <source>
        <dbReference type="ARBA" id="ARBA00022801"/>
    </source>
</evidence>
<dbReference type="Gene3D" id="3.40.50.200">
    <property type="entry name" value="Peptidase S8/S53 domain"/>
    <property type="match status" value="1"/>
</dbReference>
<dbReference type="AlphaFoldDB" id="A0A1F2PF95"/>
<dbReference type="InterPro" id="IPR023827">
    <property type="entry name" value="Peptidase_S8_Asp-AS"/>
</dbReference>
<dbReference type="InterPro" id="IPR036852">
    <property type="entry name" value="Peptidase_S8/S53_dom_sf"/>
</dbReference>
<feature type="active site" description="Charge relay system" evidence="5">
    <location>
        <position position="210"/>
    </location>
</feature>
<accession>A0A1F2PF95</accession>
<proteinExistence type="inferred from homology"/>
<evidence type="ECO:0000256" key="6">
    <source>
        <dbReference type="RuleBase" id="RU003355"/>
    </source>
</evidence>
<feature type="chain" id="PRO_5009478266" evidence="7">
    <location>
        <begin position="28"/>
        <end position="588"/>
    </location>
</feature>
<dbReference type="GO" id="GO:0004252">
    <property type="term" value="F:serine-type endopeptidase activity"/>
    <property type="evidence" value="ECO:0007669"/>
    <property type="project" value="UniProtKB-UniRule"/>
</dbReference>
<dbReference type="InterPro" id="IPR000209">
    <property type="entry name" value="Peptidase_S8/S53_dom"/>
</dbReference>
<dbReference type="PANTHER" id="PTHR43806:SF11">
    <property type="entry name" value="CEREVISIN-RELATED"/>
    <property type="match status" value="1"/>
</dbReference>
<feature type="active site" description="Charge relay system" evidence="5">
    <location>
        <position position="177"/>
    </location>
</feature>
<dbReference type="Proteomes" id="UP000176244">
    <property type="component" value="Unassembled WGS sequence"/>
</dbReference>
<dbReference type="PROSITE" id="PS00138">
    <property type="entry name" value="SUBTILASE_SER"/>
    <property type="match status" value="1"/>
</dbReference>
<dbReference type="Pfam" id="PF00082">
    <property type="entry name" value="Peptidase_S8"/>
    <property type="match status" value="1"/>
</dbReference>
<keyword evidence="3 5" id="KW-0378">Hydrolase</keyword>
<evidence type="ECO:0000256" key="1">
    <source>
        <dbReference type="ARBA" id="ARBA00011073"/>
    </source>
</evidence>
<dbReference type="SMART" id="SM00728">
    <property type="entry name" value="ChW"/>
    <property type="match status" value="3"/>
</dbReference>
<keyword evidence="4 5" id="KW-0720">Serine protease</keyword>
<reference evidence="9 10" key="1">
    <citation type="submission" date="2015-09" db="EMBL/GenBank/DDBJ databases">
        <title>Genome sequence of Acetobacterium wieringae DSM 1911.</title>
        <authorList>
            <person name="Poehlein A."/>
            <person name="Bengelsdorf F.R."/>
            <person name="Schiel-Bengelsdorf B."/>
            <person name="Duerre P."/>
            <person name="Daniel R."/>
        </authorList>
    </citation>
    <scope>NUCLEOTIDE SEQUENCE [LARGE SCALE GENOMIC DNA]</scope>
    <source>
        <strain evidence="9 10">DSM 1911</strain>
    </source>
</reference>